<evidence type="ECO:0000313" key="2">
    <source>
        <dbReference type="Proteomes" id="UP000249739"/>
    </source>
</evidence>
<gene>
    <name evidence="1" type="ORF">DI586_05005</name>
</gene>
<evidence type="ECO:0000313" key="1">
    <source>
        <dbReference type="EMBL" id="PZP56018.1"/>
    </source>
</evidence>
<accession>A0A2W5FLH6</accession>
<dbReference type="InterPro" id="IPR003325">
    <property type="entry name" value="TerD"/>
</dbReference>
<organism evidence="1 2">
    <name type="scientific">Micavibrio aeruginosavorus</name>
    <dbReference type="NCBI Taxonomy" id="349221"/>
    <lineage>
        <taxon>Bacteria</taxon>
        <taxon>Pseudomonadati</taxon>
        <taxon>Bdellovibrionota</taxon>
        <taxon>Bdellovibrionia</taxon>
        <taxon>Bdellovibrionales</taxon>
        <taxon>Pseudobdellovibrionaceae</taxon>
        <taxon>Micavibrio</taxon>
    </lineage>
</organism>
<dbReference type="AlphaFoldDB" id="A0A2W5FLH6"/>
<dbReference type="EMBL" id="QFOT01000041">
    <property type="protein sequence ID" value="PZP56018.1"/>
    <property type="molecule type" value="Genomic_DNA"/>
</dbReference>
<reference evidence="1 2" key="1">
    <citation type="submission" date="2017-08" db="EMBL/GenBank/DDBJ databases">
        <title>Infants hospitalized years apart are colonized by the same room-sourced microbial strains.</title>
        <authorList>
            <person name="Brooks B."/>
            <person name="Olm M.R."/>
            <person name="Firek B.A."/>
            <person name="Baker R."/>
            <person name="Thomas B.C."/>
            <person name="Morowitz M.J."/>
            <person name="Banfield J.F."/>
        </authorList>
    </citation>
    <scope>NUCLEOTIDE SEQUENCE [LARGE SCALE GENOMIC DNA]</scope>
    <source>
        <strain evidence="1">S2_006_000_R2_64</strain>
    </source>
</reference>
<comment type="caution">
    <text evidence="1">The sequence shown here is derived from an EMBL/GenBank/DDBJ whole genome shotgun (WGS) entry which is preliminary data.</text>
</comment>
<name>A0A2W5FLH6_9BACT</name>
<proteinExistence type="predicted"/>
<protein>
    <submittedName>
        <fullName evidence="1">Tellurium resistance protein TerA</fullName>
    </submittedName>
</protein>
<dbReference type="Proteomes" id="UP000249739">
    <property type="component" value="Unassembled WGS sequence"/>
</dbReference>
<dbReference type="Gene3D" id="2.60.60.30">
    <property type="entry name" value="sav2460 like domains"/>
    <property type="match status" value="1"/>
</dbReference>
<sequence length="246" mass="26772">MPDPIDISQGGLAKANENRAKFSGHGRARGAAGFLDPKTQGSAIDHLGARGDSLSVTPPKGGFGAITVAASWDTQVKDVGSKIGKLLGLKAKGDIDLDLGCLYELHDGHRGAVQCFGKLHGNFNDKPYLSLSEDEQTGDKQGDDEWIRINGAKWSEIKRLLVYVYIYEGASNWGEFQPQIQIRIPNEKPMVVTIGSPNDDMDICAVAGIENVRNGIKLTNYTEYFPGQAEMDRAFGFGIEWDEGKK</sequence>
<dbReference type="CDD" id="cd06974">
    <property type="entry name" value="TerD_like"/>
    <property type="match status" value="1"/>
</dbReference>